<dbReference type="Pfam" id="PF05971">
    <property type="entry name" value="Methyltransf_10"/>
    <property type="match status" value="1"/>
</dbReference>
<accession>F8AKJ9</accession>
<dbReference type="HOGENOM" id="CLU_071987_0_0_2"/>
<gene>
    <name evidence="3" type="ordered locus">Metok_1570</name>
</gene>
<dbReference type="GO" id="GO:0052907">
    <property type="term" value="F:23S rRNA (adenine(1618)-N(6))-methyltransferase activity"/>
    <property type="evidence" value="ECO:0007669"/>
    <property type="project" value="TreeGrafter"/>
</dbReference>
<dbReference type="GeneID" id="10773728"/>
<dbReference type="OrthoDB" id="30774at2157"/>
<keyword evidence="2" id="KW-0808">Transferase</keyword>
<evidence type="ECO:0000313" key="3">
    <source>
        <dbReference type="EMBL" id="AEH07533.1"/>
    </source>
</evidence>
<name>F8AKJ9_METOI</name>
<evidence type="ECO:0000313" key="4">
    <source>
        <dbReference type="Proteomes" id="UP000009296"/>
    </source>
</evidence>
<dbReference type="STRING" id="647113.Metok_1570"/>
<dbReference type="GO" id="GO:0070475">
    <property type="term" value="P:rRNA base methylation"/>
    <property type="evidence" value="ECO:0007669"/>
    <property type="project" value="TreeGrafter"/>
</dbReference>
<dbReference type="SUPFAM" id="SSF53335">
    <property type="entry name" value="S-adenosyl-L-methionine-dependent methyltransferases"/>
    <property type="match status" value="1"/>
</dbReference>
<proteinExistence type="predicted"/>
<dbReference type="RefSeq" id="WP_013867707.1">
    <property type="nucleotide sequence ID" value="NC_015636.1"/>
</dbReference>
<dbReference type="PANTHER" id="PTHR13393">
    <property type="entry name" value="SAM-DEPENDENT METHYLTRANSFERASE"/>
    <property type="match status" value="1"/>
</dbReference>
<dbReference type="InterPro" id="IPR029063">
    <property type="entry name" value="SAM-dependent_MTases_sf"/>
</dbReference>
<dbReference type="eggNOG" id="arCOG00111">
    <property type="taxonomic scope" value="Archaea"/>
</dbReference>
<dbReference type="CDD" id="cd02440">
    <property type="entry name" value="AdoMet_MTases"/>
    <property type="match status" value="1"/>
</dbReference>
<dbReference type="InterPro" id="IPR010286">
    <property type="entry name" value="METTL16/RlmF"/>
</dbReference>
<keyword evidence="4" id="KW-1185">Reference proteome</keyword>
<dbReference type="EMBL" id="CP002792">
    <property type="protein sequence ID" value="AEH07533.1"/>
    <property type="molecule type" value="Genomic_DNA"/>
</dbReference>
<dbReference type="Gene3D" id="3.40.50.150">
    <property type="entry name" value="Vaccinia Virus protein VP39"/>
    <property type="match status" value="1"/>
</dbReference>
<dbReference type="AlphaFoldDB" id="F8AKJ9"/>
<keyword evidence="1" id="KW-0489">Methyltransferase</keyword>
<dbReference type="Proteomes" id="UP000009296">
    <property type="component" value="Chromosome"/>
</dbReference>
<reference evidence="3" key="1">
    <citation type="submission" date="2011-05" db="EMBL/GenBank/DDBJ databases">
        <title>Complete sequence of chromosome of Methanothermococcus okinawensis IH1.</title>
        <authorList>
            <consortium name="US DOE Joint Genome Institute"/>
            <person name="Lucas S."/>
            <person name="Han J."/>
            <person name="Lapidus A."/>
            <person name="Cheng J.-F."/>
            <person name="Goodwin L."/>
            <person name="Pitluck S."/>
            <person name="Peters L."/>
            <person name="Mikhailova N."/>
            <person name="Held B."/>
            <person name="Han C."/>
            <person name="Tapia R."/>
            <person name="Land M."/>
            <person name="Hauser L."/>
            <person name="Kyrpides N."/>
            <person name="Ivanova N."/>
            <person name="Pagani I."/>
            <person name="Sieprawska-Lupa M."/>
            <person name="Takai K."/>
            <person name="Miyazaki J."/>
            <person name="Whitman W."/>
            <person name="Woyke T."/>
        </authorList>
    </citation>
    <scope>NUCLEOTIDE SEQUENCE</scope>
    <source>
        <strain evidence="3">IH1</strain>
    </source>
</reference>
<sequence>MELGLKIEDAVKLNRELQKYVFYKNGKAKLNFKNKEALYLYNKTILKYLFGLNMEFHKDALIPTPINRYLFVKNVFENYNKDILNANNDIVKENVKNIKYDNNNHHPIKTVLEIGTGSAIISIIMAKYYHCNIYATETVKEYINIANENTLKNNLNNYIMVINSNNKIIKGITNLTHKKFDLIISYPPFYDSNSVPSKRSFGGAHATDIELIGGGKYGEEFSLKIIEEGVNHLNKGGLIALMFPHKPMERRKAVMDKIKDSGLMLKTYEIKTGKRIRHIIKGYNIK</sequence>
<organism evidence="3 4">
    <name type="scientific">Methanothermococcus okinawensis (strain DSM 14208 / JCM 11175 / IH1)</name>
    <dbReference type="NCBI Taxonomy" id="647113"/>
    <lineage>
        <taxon>Archaea</taxon>
        <taxon>Methanobacteriati</taxon>
        <taxon>Methanobacteriota</taxon>
        <taxon>Methanomada group</taxon>
        <taxon>Methanococci</taxon>
        <taxon>Methanococcales</taxon>
        <taxon>Methanococcaceae</taxon>
        <taxon>Methanothermococcus</taxon>
    </lineage>
</organism>
<evidence type="ECO:0000256" key="2">
    <source>
        <dbReference type="ARBA" id="ARBA00022679"/>
    </source>
</evidence>
<evidence type="ECO:0000256" key="1">
    <source>
        <dbReference type="ARBA" id="ARBA00022603"/>
    </source>
</evidence>
<dbReference type="PANTHER" id="PTHR13393:SF0">
    <property type="entry name" value="RNA N6-ADENOSINE-METHYLTRANSFERASE METTL16"/>
    <property type="match status" value="1"/>
</dbReference>
<protein>
    <submittedName>
        <fullName evidence="3">Uncharacterized protein</fullName>
    </submittedName>
</protein>
<dbReference type="KEGG" id="mok:Metok_1570"/>